<dbReference type="Proteomes" id="UP001491552">
    <property type="component" value="Unassembled WGS sequence"/>
</dbReference>
<evidence type="ECO:0000313" key="3">
    <source>
        <dbReference type="Proteomes" id="UP001491552"/>
    </source>
</evidence>
<accession>A0ABV1G2N9</accession>
<dbReference type="RefSeq" id="WP_349134385.1">
    <property type="nucleotide sequence ID" value="NZ_JBBMFF010000021.1"/>
</dbReference>
<gene>
    <name evidence="2" type="ORF">WMO66_00160</name>
</gene>
<reference evidence="2 3" key="1">
    <citation type="submission" date="2024-03" db="EMBL/GenBank/DDBJ databases">
        <title>Human intestinal bacterial collection.</title>
        <authorList>
            <person name="Pauvert C."/>
            <person name="Hitch T.C.A."/>
            <person name="Clavel T."/>
        </authorList>
    </citation>
    <scope>NUCLEOTIDE SEQUENCE [LARGE SCALE GENOMIC DNA]</scope>
    <source>
        <strain evidence="2 3">CLA-AA-H192</strain>
    </source>
</reference>
<comment type="caution">
    <text evidence="2">The sequence shown here is derived from an EMBL/GenBank/DDBJ whole genome shotgun (WGS) entry which is preliminary data.</text>
</comment>
<dbReference type="EMBL" id="JBBMFF010000021">
    <property type="protein sequence ID" value="MEQ2509668.1"/>
    <property type="molecule type" value="Genomic_DNA"/>
</dbReference>
<organism evidence="2 3">
    <name type="scientific">Faecousia intestinalis</name>
    <dbReference type="NCBI Taxonomy" id="3133167"/>
    <lineage>
        <taxon>Bacteria</taxon>
        <taxon>Bacillati</taxon>
        <taxon>Bacillota</taxon>
        <taxon>Clostridia</taxon>
        <taxon>Eubacteriales</taxon>
        <taxon>Oscillospiraceae</taxon>
        <taxon>Faecousia</taxon>
    </lineage>
</organism>
<evidence type="ECO:0000256" key="1">
    <source>
        <dbReference type="SAM" id="MobiDB-lite"/>
    </source>
</evidence>
<keyword evidence="3" id="KW-1185">Reference proteome</keyword>
<sequence length="65" mass="6888">MLSSFLPEPWNGLAANGCVVLFLRLHAKHKAEPDGGTPERNAGEAYDNTTEAGSSVSAYTYGTSE</sequence>
<name>A0ABV1G2N9_9FIRM</name>
<feature type="region of interest" description="Disordered" evidence="1">
    <location>
        <begin position="30"/>
        <end position="65"/>
    </location>
</feature>
<protein>
    <submittedName>
        <fullName evidence="2">Uncharacterized protein</fullName>
    </submittedName>
</protein>
<feature type="compositionally biased region" description="Polar residues" evidence="1">
    <location>
        <begin position="47"/>
        <end position="65"/>
    </location>
</feature>
<evidence type="ECO:0000313" key="2">
    <source>
        <dbReference type="EMBL" id="MEQ2509668.1"/>
    </source>
</evidence>
<proteinExistence type="predicted"/>